<comment type="subcellular location">
    <subcellularLocation>
        <location evidence="1">Golgi apparatus membrane</location>
        <topology evidence="1">Multi-pass membrane protein</topology>
    </subcellularLocation>
</comment>
<reference evidence="17" key="1">
    <citation type="submission" date="2015-10" db="EMBL/GenBank/DDBJ databases">
        <title>EvidentialGene: Evidence-directed Construction of Complete mRNA Transcriptomes without Genomes.</title>
        <authorList>
            <person name="Gilbert D.G."/>
        </authorList>
    </citation>
    <scope>NUCLEOTIDE SEQUENCE</scope>
</reference>
<comment type="catalytic activity">
    <reaction evidence="14">
        <text>UDP-alpha-D-xylose + an N-acylsphing-4-enine = a beta-D-xylosyl-(1&lt;-&gt;1')-N-acylsphing-4-enine + UDP + H(+)</text>
        <dbReference type="Rhea" id="RHEA:70243"/>
        <dbReference type="ChEBI" id="CHEBI:15378"/>
        <dbReference type="ChEBI" id="CHEBI:52639"/>
        <dbReference type="ChEBI" id="CHEBI:57632"/>
        <dbReference type="ChEBI" id="CHEBI:58223"/>
        <dbReference type="ChEBI" id="CHEBI:189068"/>
    </reaction>
    <physiologicalReaction direction="left-to-right" evidence="14">
        <dbReference type="Rhea" id="RHEA:70244"/>
    </physiologicalReaction>
</comment>
<gene>
    <name evidence="18" type="ORF">APZ42_012622</name>
</gene>
<evidence type="ECO:0000256" key="11">
    <source>
        <dbReference type="ARBA" id="ARBA00023034"/>
    </source>
</evidence>
<evidence type="ECO:0000256" key="1">
    <source>
        <dbReference type="ARBA" id="ARBA00004653"/>
    </source>
</evidence>
<protein>
    <recommendedName>
        <fullName evidence="5">ceramide glucosyltransferase</fullName>
        <ecNumber evidence="5">2.4.1.80</ecNumber>
    </recommendedName>
</protein>
<evidence type="ECO:0000256" key="12">
    <source>
        <dbReference type="ARBA" id="ARBA00023098"/>
    </source>
</evidence>
<dbReference type="GO" id="GO:0000139">
    <property type="term" value="C:Golgi membrane"/>
    <property type="evidence" value="ECO:0007669"/>
    <property type="project" value="UniProtKB-SubCell"/>
</dbReference>
<dbReference type="FunFam" id="3.90.550.10:FF:000041">
    <property type="entry name" value="UDP-glucose ceramide glucosyltransferase"/>
    <property type="match status" value="1"/>
</dbReference>
<dbReference type="AlphaFoldDB" id="A0A0N8ECY0"/>
<feature type="transmembrane region" description="Helical" evidence="16">
    <location>
        <begin position="351"/>
        <end position="371"/>
    </location>
</feature>
<organism evidence="17">
    <name type="scientific">Daphnia magna</name>
    <dbReference type="NCBI Taxonomy" id="35525"/>
    <lineage>
        <taxon>Eukaryota</taxon>
        <taxon>Metazoa</taxon>
        <taxon>Ecdysozoa</taxon>
        <taxon>Arthropoda</taxon>
        <taxon>Crustacea</taxon>
        <taxon>Branchiopoda</taxon>
        <taxon>Diplostraca</taxon>
        <taxon>Cladocera</taxon>
        <taxon>Anomopoda</taxon>
        <taxon>Daphniidae</taxon>
        <taxon>Daphnia</taxon>
    </lineage>
</organism>
<dbReference type="EMBL" id="GDIQ01039028">
    <property type="protein sequence ID" value="JAN55709.1"/>
    <property type="molecule type" value="Transcribed_RNA"/>
</dbReference>
<reference evidence="18 19" key="2">
    <citation type="submission" date="2016-03" db="EMBL/GenBank/DDBJ databases">
        <title>EvidentialGene: Evidence-directed Construction of Genes on Genomes.</title>
        <authorList>
            <person name="Gilbert D.G."/>
            <person name="Choi J.-H."/>
            <person name="Mockaitis K."/>
            <person name="Colbourne J."/>
            <person name="Pfrender M."/>
        </authorList>
    </citation>
    <scope>NUCLEOTIDE SEQUENCE [LARGE SCALE GENOMIC DNA]</scope>
    <source>
        <strain evidence="18 19">Xinb3</strain>
        <tissue evidence="18">Complete organism</tissue>
    </source>
</reference>
<proteinExistence type="inferred from homology"/>
<dbReference type="CDD" id="cd02520">
    <property type="entry name" value="Glucosylceramide_synthase"/>
    <property type="match status" value="1"/>
</dbReference>
<evidence type="ECO:0000256" key="7">
    <source>
        <dbReference type="ARBA" id="ARBA00022676"/>
    </source>
</evidence>
<dbReference type="PANTHER" id="PTHR12726">
    <property type="entry name" value="CERAMIDE GLUCOSYLTRANSFERASE"/>
    <property type="match status" value="1"/>
</dbReference>
<dbReference type="GO" id="GO:0008120">
    <property type="term" value="F:ceramide glucosyltransferase activity"/>
    <property type="evidence" value="ECO:0007669"/>
    <property type="project" value="UniProtKB-EC"/>
</dbReference>
<evidence type="ECO:0000313" key="17">
    <source>
        <dbReference type="EMBL" id="JAN55709.1"/>
    </source>
</evidence>
<evidence type="ECO:0000256" key="10">
    <source>
        <dbReference type="ARBA" id="ARBA00022989"/>
    </source>
</evidence>
<dbReference type="EMBL" id="LRGB01000141">
    <property type="protein sequence ID" value="KZS20635.1"/>
    <property type="molecule type" value="Genomic_DNA"/>
</dbReference>
<keyword evidence="12" id="KW-0443">Lipid metabolism</keyword>
<dbReference type="InterPro" id="IPR025993">
    <property type="entry name" value="Ceramide_glucosylTrfase"/>
</dbReference>
<keyword evidence="13 16" id="KW-0472">Membrane</keyword>
<keyword evidence="10 16" id="KW-1133">Transmembrane helix</keyword>
<keyword evidence="7" id="KW-0328">Glycosyltransferase</keyword>
<feature type="transmembrane region" description="Helical" evidence="16">
    <location>
        <begin position="6"/>
        <end position="33"/>
    </location>
</feature>
<keyword evidence="9 16" id="KW-0812">Transmembrane</keyword>
<dbReference type="Gene3D" id="3.90.550.10">
    <property type="entry name" value="Spore Coat Polysaccharide Biosynthesis Protein SpsA, Chain A"/>
    <property type="match status" value="1"/>
</dbReference>
<comment type="pathway">
    <text evidence="3">Sphingolipid metabolism.</text>
</comment>
<evidence type="ECO:0000256" key="2">
    <source>
        <dbReference type="ARBA" id="ARBA00004760"/>
    </source>
</evidence>
<evidence type="ECO:0000256" key="3">
    <source>
        <dbReference type="ARBA" id="ARBA00004991"/>
    </source>
</evidence>
<evidence type="ECO:0000256" key="8">
    <source>
        <dbReference type="ARBA" id="ARBA00022679"/>
    </source>
</evidence>
<evidence type="ECO:0000256" key="16">
    <source>
        <dbReference type="SAM" id="Phobius"/>
    </source>
</evidence>
<evidence type="ECO:0000313" key="19">
    <source>
        <dbReference type="Proteomes" id="UP000076858"/>
    </source>
</evidence>
<keyword evidence="6" id="KW-0444">Lipid biosynthesis</keyword>
<dbReference type="InterPro" id="IPR029044">
    <property type="entry name" value="Nucleotide-diphossugar_trans"/>
</dbReference>
<evidence type="ECO:0000256" key="15">
    <source>
        <dbReference type="ARBA" id="ARBA00048104"/>
    </source>
</evidence>
<dbReference type="GO" id="GO:0006679">
    <property type="term" value="P:glucosylceramide biosynthetic process"/>
    <property type="evidence" value="ECO:0007669"/>
    <property type="project" value="TreeGrafter"/>
</dbReference>
<evidence type="ECO:0000313" key="18">
    <source>
        <dbReference type="EMBL" id="KZS20635.1"/>
    </source>
</evidence>
<keyword evidence="11" id="KW-0333">Golgi apparatus</keyword>
<comment type="catalytic activity">
    <reaction evidence="15">
        <text>N-(9Z-octadecenoyl)-sphing-4-enine + UDP-alpha-D-xylose = beta-D-xylosyl-(1&lt;-&gt;1')-N-(9Z-octadecenoyl)-sphing-4-enine + UDP + H(+)</text>
        <dbReference type="Rhea" id="RHEA:70247"/>
        <dbReference type="ChEBI" id="CHEBI:15378"/>
        <dbReference type="ChEBI" id="CHEBI:57632"/>
        <dbReference type="ChEBI" id="CHEBI:58223"/>
        <dbReference type="ChEBI" id="CHEBI:77996"/>
        <dbReference type="ChEBI" id="CHEBI:189081"/>
    </reaction>
    <physiologicalReaction direction="left-to-right" evidence="15">
        <dbReference type="Rhea" id="RHEA:70248"/>
    </physiologicalReaction>
</comment>
<dbReference type="EC" id="2.4.1.80" evidence="5"/>
<evidence type="ECO:0000256" key="9">
    <source>
        <dbReference type="ARBA" id="ARBA00022692"/>
    </source>
</evidence>
<keyword evidence="19" id="KW-1185">Reference proteome</keyword>
<evidence type="ECO:0000256" key="6">
    <source>
        <dbReference type="ARBA" id="ARBA00022516"/>
    </source>
</evidence>
<dbReference type="UniPathway" id="UPA00222"/>
<dbReference type="OrthoDB" id="1483400at2759"/>
<keyword evidence="8 17" id="KW-0808">Transferase</keyword>
<accession>A0A0N8ECY0</accession>
<dbReference type="SUPFAM" id="SSF53448">
    <property type="entry name" value="Nucleotide-diphospho-sugar transferases"/>
    <property type="match status" value="1"/>
</dbReference>
<dbReference type="Pfam" id="PF13506">
    <property type="entry name" value="Glyco_transf_21"/>
    <property type="match status" value="1"/>
</dbReference>
<dbReference type="STRING" id="35525.A0A0N8ECY0"/>
<name>A0A0N8ECY0_9CRUS</name>
<feature type="transmembrane region" description="Helical" evidence="16">
    <location>
        <begin position="319"/>
        <end position="339"/>
    </location>
</feature>
<evidence type="ECO:0000256" key="5">
    <source>
        <dbReference type="ARBA" id="ARBA00012699"/>
    </source>
</evidence>
<feature type="transmembrane region" description="Helical" evidence="16">
    <location>
        <begin position="290"/>
        <end position="313"/>
    </location>
</feature>
<evidence type="ECO:0000256" key="14">
    <source>
        <dbReference type="ARBA" id="ARBA00047869"/>
    </source>
</evidence>
<sequence length="399" mass="45633">MSHQYVNFFWLIVAAALFVFWIGYWLVHILAIVYGKWKLHHKSCKQPKETPYPAVSILKPLTGVDVNLFSNLETFFTMQYPVYELLFCICDESDPSLMLVKKLMEKYPKIDAQIFIGGEKVGINPKINNIQLGYASAKYELFMISDSGIRMKEDTLIDMVEHMKEDVGLIHQMPFVCDREGFPATLEKIYFGTAHARIYLAADFVGVNCATGMSALMRKSLIDDAGGLKAFGCYLAEDFFLAKAIKDRGWKIGICSQPAWQNSGICHIPTFQERIIRWAKLRIAMVPSTIIFEPVSECMLLGALAAWSIYWLFEWDPLAVGLLHILAWFILDWILLSVVQDGPLPFSKFEFVLGWFLRELTAPFLFLNALFRPTIRWKAGIYRLKWGGVVEELKPKGKP</sequence>
<dbReference type="PANTHER" id="PTHR12726:SF0">
    <property type="entry name" value="CERAMIDE GLUCOSYLTRANSFERASE"/>
    <property type="match status" value="1"/>
</dbReference>
<evidence type="ECO:0000256" key="13">
    <source>
        <dbReference type="ARBA" id="ARBA00023136"/>
    </source>
</evidence>
<evidence type="ECO:0000256" key="4">
    <source>
        <dbReference type="ARBA" id="ARBA00006739"/>
    </source>
</evidence>
<dbReference type="Proteomes" id="UP000076858">
    <property type="component" value="Unassembled WGS sequence"/>
</dbReference>
<comment type="pathway">
    <text evidence="2">Lipid metabolism; sphingolipid metabolism.</text>
</comment>
<comment type="similarity">
    <text evidence="4">Belongs to the glycosyltransferase 2 family.</text>
</comment>